<dbReference type="EMBL" id="CH476736">
    <property type="protein sequence ID" value="EIE82180.1"/>
    <property type="molecule type" value="Genomic_DNA"/>
</dbReference>
<proteinExistence type="predicted"/>
<dbReference type="InParanoid" id="I1C150"/>
<evidence type="ECO:0000313" key="2">
    <source>
        <dbReference type="Proteomes" id="UP000009138"/>
    </source>
</evidence>
<dbReference type="RefSeq" id="XP_067517576.1">
    <property type="nucleotide sequence ID" value="XM_067661475.1"/>
</dbReference>
<dbReference type="AlphaFoldDB" id="I1C150"/>
<accession>I1C150</accession>
<keyword evidence="2" id="KW-1185">Reference proteome</keyword>
<protein>
    <submittedName>
        <fullName evidence="1">Uncharacterized protein</fullName>
    </submittedName>
</protein>
<evidence type="ECO:0000313" key="1">
    <source>
        <dbReference type="EMBL" id="EIE82180.1"/>
    </source>
</evidence>
<gene>
    <name evidence="1" type="ORF">RO3G_06885</name>
</gene>
<dbReference type="Proteomes" id="UP000009138">
    <property type="component" value="Unassembled WGS sequence"/>
</dbReference>
<dbReference type="VEuPathDB" id="FungiDB:RO3G_06885"/>
<sequence>MAQGNSIDFVCLKPIRNIVRRTEIFIIDKMPFAQQSDHSKESQTTGYRVIMSIVKDPFLDNSLDYMNK</sequence>
<name>I1C150_RHIO9</name>
<organism evidence="1 2">
    <name type="scientific">Rhizopus delemar (strain RA 99-880 / ATCC MYA-4621 / FGSC 9543 / NRRL 43880)</name>
    <name type="common">Mucormycosis agent</name>
    <name type="synonym">Rhizopus arrhizus var. delemar</name>
    <dbReference type="NCBI Taxonomy" id="246409"/>
    <lineage>
        <taxon>Eukaryota</taxon>
        <taxon>Fungi</taxon>
        <taxon>Fungi incertae sedis</taxon>
        <taxon>Mucoromycota</taxon>
        <taxon>Mucoromycotina</taxon>
        <taxon>Mucoromycetes</taxon>
        <taxon>Mucorales</taxon>
        <taxon>Mucorineae</taxon>
        <taxon>Rhizopodaceae</taxon>
        <taxon>Rhizopus</taxon>
    </lineage>
</organism>
<reference evidence="1 2" key="1">
    <citation type="journal article" date="2009" name="PLoS Genet.">
        <title>Genomic analysis of the basal lineage fungus Rhizopus oryzae reveals a whole-genome duplication.</title>
        <authorList>
            <person name="Ma L.-J."/>
            <person name="Ibrahim A.S."/>
            <person name="Skory C."/>
            <person name="Grabherr M.G."/>
            <person name="Burger G."/>
            <person name="Butler M."/>
            <person name="Elias M."/>
            <person name="Idnurm A."/>
            <person name="Lang B.F."/>
            <person name="Sone T."/>
            <person name="Abe A."/>
            <person name="Calvo S.E."/>
            <person name="Corrochano L.M."/>
            <person name="Engels R."/>
            <person name="Fu J."/>
            <person name="Hansberg W."/>
            <person name="Kim J.-M."/>
            <person name="Kodira C.D."/>
            <person name="Koehrsen M.J."/>
            <person name="Liu B."/>
            <person name="Miranda-Saavedra D."/>
            <person name="O'Leary S."/>
            <person name="Ortiz-Castellanos L."/>
            <person name="Poulter R."/>
            <person name="Rodriguez-Romero J."/>
            <person name="Ruiz-Herrera J."/>
            <person name="Shen Y.-Q."/>
            <person name="Zeng Q."/>
            <person name="Galagan J."/>
            <person name="Birren B.W."/>
            <person name="Cuomo C.A."/>
            <person name="Wickes B.L."/>
        </authorList>
    </citation>
    <scope>NUCLEOTIDE SEQUENCE [LARGE SCALE GENOMIC DNA]</scope>
    <source>
        <strain evidence="2">RA 99-880 / ATCC MYA-4621 / FGSC 9543 / NRRL 43880</strain>
    </source>
</reference>
<dbReference type="GeneID" id="93613856"/>